<keyword evidence="2" id="KW-1185">Reference proteome</keyword>
<accession>A0ACD1A8I3</accession>
<proteinExistence type="predicted"/>
<gene>
    <name evidence="1" type="ORF">FRZ06_04685</name>
</gene>
<evidence type="ECO:0000313" key="2">
    <source>
        <dbReference type="Proteomes" id="UP000594014"/>
    </source>
</evidence>
<reference evidence="1" key="1">
    <citation type="submission" date="2019-08" db="EMBL/GenBank/DDBJ databases">
        <title>Genome sequence of Clostridiales bacterium MT110.</title>
        <authorList>
            <person name="Cao J."/>
        </authorList>
    </citation>
    <scope>NUCLEOTIDE SEQUENCE</scope>
    <source>
        <strain evidence="1">MT110</strain>
    </source>
</reference>
<sequence length="70" mass="7557">MSFTVTKNTLIGEILNADRTTAPYFLEMGMHCLGCPSSSAESLEEACMVHGVEVEDLIGKLNNHLASKEA</sequence>
<evidence type="ECO:0000313" key="1">
    <source>
        <dbReference type="EMBL" id="QOX62692.1"/>
    </source>
</evidence>
<dbReference type="Proteomes" id="UP000594014">
    <property type="component" value="Chromosome"/>
</dbReference>
<name>A0ACD1A8I3_9FIRM</name>
<protein>
    <submittedName>
        <fullName evidence="1">DUF1858 domain-containing protein</fullName>
    </submittedName>
</protein>
<organism evidence="1 2">
    <name type="scientific">Anoxybacterium hadale</name>
    <dbReference type="NCBI Taxonomy" id="3408580"/>
    <lineage>
        <taxon>Bacteria</taxon>
        <taxon>Bacillati</taxon>
        <taxon>Bacillota</taxon>
        <taxon>Clostridia</taxon>
        <taxon>Peptostreptococcales</taxon>
        <taxon>Anaerovoracaceae</taxon>
        <taxon>Anoxybacterium</taxon>
    </lineage>
</organism>
<dbReference type="EMBL" id="CP042469">
    <property type="protein sequence ID" value="QOX62692.1"/>
    <property type="molecule type" value="Genomic_DNA"/>
</dbReference>